<evidence type="ECO:0000313" key="18">
    <source>
        <dbReference type="Proteomes" id="UP000612746"/>
    </source>
</evidence>
<dbReference type="InterPro" id="IPR003342">
    <property type="entry name" value="ArnT-like_N"/>
</dbReference>
<dbReference type="AlphaFoldDB" id="A0A8H7QAD6"/>
<dbReference type="Pfam" id="PF16192">
    <property type="entry name" value="PMT_4TMC"/>
    <property type="match status" value="1"/>
</dbReference>
<feature type="transmembrane region" description="Helical" evidence="14">
    <location>
        <begin position="141"/>
        <end position="161"/>
    </location>
</feature>
<evidence type="ECO:0000256" key="13">
    <source>
        <dbReference type="ARBA" id="ARBA00045102"/>
    </source>
</evidence>
<dbReference type="OrthoDB" id="292747at2759"/>
<feature type="transmembrane region" description="Helical" evidence="14">
    <location>
        <begin position="596"/>
        <end position="615"/>
    </location>
</feature>
<feature type="transmembrane region" description="Helical" evidence="14">
    <location>
        <begin position="635"/>
        <end position="653"/>
    </location>
</feature>
<comment type="caution">
    <text evidence="17">The sequence shown here is derived from an EMBL/GenBank/DDBJ whole genome shotgun (WGS) entry which is preliminary data.</text>
</comment>
<dbReference type="PANTHER" id="PTHR10050:SF51">
    <property type="entry name" value="PROTEIN O-MANNOSYL-TRANSFERASE 1"/>
    <property type="match status" value="1"/>
</dbReference>
<feature type="transmembrane region" description="Helical" evidence="14">
    <location>
        <begin position="279"/>
        <end position="300"/>
    </location>
</feature>
<dbReference type="Pfam" id="PF02815">
    <property type="entry name" value="MIR"/>
    <property type="match status" value="1"/>
</dbReference>
<keyword evidence="9 14" id="KW-0256">Endoplasmic reticulum</keyword>
<evidence type="ECO:0000256" key="6">
    <source>
        <dbReference type="ARBA" id="ARBA00022679"/>
    </source>
</evidence>
<dbReference type="Pfam" id="PF02366">
    <property type="entry name" value="PMT"/>
    <property type="match status" value="1"/>
</dbReference>
<proteinExistence type="inferred from homology"/>
<dbReference type="EC" id="2.4.1.109" evidence="4 14"/>
<feature type="transmembrane region" description="Helical" evidence="14">
    <location>
        <begin position="725"/>
        <end position="747"/>
    </location>
</feature>
<evidence type="ECO:0000256" key="1">
    <source>
        <dbReference type="ARBA" id="ARBA00004477"/>
    </source>
</evidence>
<keyword evidence="18" id="KW-1185">Reference proteome</keyword>
<feature type="domain" description="MIR" evidence="16">
    <location>
        <begin position="332"/>
        <end position="393"/>
    </location>
</feature>
<evidence type="ECO:0000256" key="5">
    <source>
        <dbReference type="ARBA" id="ARBA00022676"/>
    </source>
</evidence>
<keyword evidence="8" id="KW-0677">Repeat</keyword>
<evidence type="ECO:0000256" key="15">
    <source>
        <dbReference type="SAM" id="MobiDB-lite"/>
    </source>
</evidence>
<keyword evidence="6 14" id="KW-0808">Transferase</keyword>
<comment type="similarity">
    <text evidence="3 14">Belongs to the glycosyltransferase 39 family.</text>
</comment>
<dbReference type="EMBL" id="JAEPRA010000001">
    <property type="protein sequence ID" value="KAG2188892.1"/>
    <property type="molecule type" value="Genomic_DNA"/>
</dbReference>
<keyword evidence="11 14" id="KW-0472">Membrane</keyword>
<dbReference type="InterPro" id="IPR027005">
    <property type="entry name" value="PMT-like"/>
</dbReference>
<dbReference type="GO" id="GO:0004169">
    <property type="term" value="F:dolichyl-phosphate-mannose-protein mannosyltransferase activity"/>
    <property type="evidence" value="ECO:0007669"/>
    <property type="project" value="UniProtKB-UniRule"/>
</dbReference>
<evidence type="ECO:0000256" key="4">
    <source>
        <dbReference type="ARBA" id="ARBA00012839"/>
    </source>
</evidence>
<comment type="function">
    <text evidence="14">Transfers mannose from Dol-P-mannose to Ser or Thr residues on proteins.</text>
</comment>
<evidence type="ECO:0000256" key="3">
    <source>
        <dbReference type="ARBA" id="ARBA00007222"/>
    </source>
</evidence>
<dbReference type="InterPro" id="IPR032421">
    <property type="entry name" value="PMT_4TMC"/>
</dbReference>
<comment type="catalytic activity">
    <reaction evidence="13 14">
        <text>a di-trans,poly-cis-dolichyl beta-D-mannosyl phosphate + L-seryl-[protein] = 3-O-(alpha-D-mannosyl)-L-seryl-[protein] + a di-trans,poly-cis-dolichyl phosphate + H(+)</text>
        <dbReference type="Rhea" id="RHEA:17377"/>
        <dbReference type="Rhea" id="RHEA-COMP:9863"/>
        <dbReference type="Rhea" id="RHEA-COMP:13546"/>
        <dbReference type="Rhea" id="RHEA-COMP:19498"/>
        <dbReference type="Rhea" id="RHEA-COMP:19501"/>
        <dbReference type="ChEBI" id="CHEBI:15378"/>
        <dbReference type="ChEBI" id="CHEBI:29999"/>
        <dbReference type="ChEBI" id="CHEBI:57683"/>
        <dbReference type="ChEBI" id="CHEBI:58211"/>
        <dbReference type="ChEBI" id="CHEBI:137321"/>
        <dbReference type="EC" id="2.4.1.109"/>
    </reaction>
</comment>
<evidence type="ECO:0000256" key="11">
    <source>
        <dbReference type="ARBA" id="ARBA00023136"/>
    </source>
</evidence>
<dbReference type="UniPathway" id="UPA00378"/>
<evidence type="ECO:0000259" key="16">
    <source>
        <dbReference type="PROSITE" id="PS50919"/>
    </source>
</evidence>
<dbReference type="PROSITE" id="PS50919">
    <property type="entry name" value="MIR"/>
    <property type="match status" value="2"/>
</dbReference>
<dbReference type="Gene3D" id="2.80.10.50">
    <property type="match status" value="1"/>
</dbReference>
<evidence type="ECO:0000256" key="2">
    <source>
        <dbReference type="ARBA" id="ARBA00004922"/>
    </source>
</evidence>
<feature type="transmembrane region" description="Helical" evidence="14">
    <location>
        <begin position="192"/>
        <end position="210"/>
    </location>
</feature>
<protein>
    <recommendedName>
        <fullName evidence="4 14">Dolichyl-phosphate-mannose--protein mannosyltransferase</fullName>
        <ecNumber evidence="4 14">2.4.1.109</ecNumber>
    </recommendedName>
</protein>
<comment type="pathway">
    <text evidence="2 14">Protein modification; protein glycosylation.</text>
</comment>
<dbReference type="InterPro" id="IPR016093">
    <property type="entry name" value="MIR_motif"/>
</dbReference>
<keyword evidence="7 14" id="KW-0812">Transmembrane</keyword>
<evidence type="ECO:0000256" key="7">
    <source>
        <dbReference type="ARBA" id="ARBA00022692"/>
    </source>
</evidence>
<evidence type="ECO:0000256" key="14">
    <source>
        <dbReference type="RuleBase" id="RU367007"/>
    </source>
</evidence>
<feature type="transmembrane region" description="Helical" evidence="14">
    <location>
        <begin position="665"/>
        <end position="685"/>
    </location>
</feature>
<comment type="catalytic activity">
    <reaction evidence="12 14">
        <text>a di-trans,poly-cis-dolichyl beta-D-mannosyl phosphate + L-threonyl-[protein] = 3-O-(alpha-D-mannosyl)-L-threonyl-[protein] + a di-trans,poly-cis-dolichyl phosphate + H(+)</text>
        <dbReference type="Rhea" id="RHEA:53396"/>
        <dbReference type="Rhea" id="RHEA-COMP:11060"/>
        <dbReference type="Rhea" id="RHEA-COMP:13547"/>
        <dbReference type="Rhea" id="RHEA-COMP:19498"/>
        <dbReference type="Rhea" id="RHEA-COMP:19501"/>
        <dbReference type="ChEBI" id="CHEBI:15378"/>
        <dbReference type="ChEBI" id="CHEBI:30013"/>
        <dbReference type="ChEBI" id="CHEBI:57683"/>
        <dbReference type="ChEBI" id="CHEBI:58211"/>
        <dbReference type="ChEBI" id="CHEBI:137323"/>
        <dbReference type="EC" id="2.4.1.109"/>
    </reaction>
</comment>
<comment type="subcellular location">
    <subcellularLocation>
        <location evidence="1 14">Endoplasmic reticulum membrane</location>
        <topology evidence="1 14">Multi-pass membrane protein</topology>
    </subcellularLocation>
</comment>
<evidence type="ECO:0000256" key="8">
    <source>
        <dbReference type="ARBA" id="ARBA00022737"/>
    </source>
</evidence>
<feature type="region of interest" description="Disordered" evidence="15">
    <location>
        <begin position="1"/>
        <end position="22"/>
    </location>
</feature>
<organism evidence="17 18">
    <name type="scientific">Umbelopsis vinacea</name>
    <dbReference type="NCBI Taxonomy" id="44442"/>
    <lineage>
        <taxon>Eukaryota</taxon>
        <taxon>Fungi</taxon>
        <taxon>Fungi incertae sedis</taxon>
        <taxon>Mucoromycota</taxon>
        <taxon>Mucoromycotina</taxon>
        <taxon>Umbelopsidomycetes</taxon>
        <taxon>Umbelopsidales</taxon>
        <taxon>Umbelopsidaceae</taxon>
        <taxon>Umbelopsis</taxon>
    </lineage>
</organism>
<evidence type="ECO:0000256" key="9">
    <source>
        <dbReference type="ARBA" id="ARBA00022824"/>
    </source>
</evidence>
<accession>A0A8H7QAD6</accession>
<dbReference type="Proteomes" id="UP000612746">
    <property type="component" value="Unassembled WGS sequence"/>
</dbReference>
<evidence type="ECO:0000256" key="10">
    <source>
        <dbReference type="ARBA" id="ARBA00022989"/>
    </source>
</evidence>
<dbReference type="SUPFAM" id="SSF82109">
    <property type="entry name" value="MIR domain"/>
    <property type="match status" value="1"/>
</dbReference>
<name>A0A8H7QAD6_9FUNG</name>
<reference evidence="17" key="1">
    <citation type="submission" date="2020-12" db="EMBL/GenBank/DDBJ databases">
        <title>Metabolic potential, ecology and presence of endohyphal bacteria is reflected in genomic diversity of Mucoromycotina.</title>
        <authorList>
            <person name="Muszewska A."/>
            <person name="Okrasinska A."/>
            <person name="Steczkiewicz K."/>
            <person name="Drgas O."/>
            <person name="Orlowska M."/>
            <person name="Perlinska-Lenart U."/>
            <person name="Aleksandrzak-Piekarczyk T."/>
            <person name="Szatraj K."/>
            <person name="Zielenkiewicz U."/>
            <person name="Pilsyk S."/>
            <person name="Malc E."/>
            <person name="Mieczkowski P."/>
            <person name="Kruszewska J.S."/>
            <person name="Biernat P."/>
            <person name="Pawlowska J."/>
        </authorList>
    </citation>
    <scope>NUCLEOTIDE SEQUENCE</scope>
    <source>
        <strain evidence="17">WA0000051536</strain>
    </source>
</reference>
<gene>
    <name evidence="17" type="ORF">INT44_004032</name>
</gene>
<evidence type="ECO:0000256" key="12">
    <source>
        <dbReference type="ARBA" id="ARBA00045085"/>
    </source>
</evidence>
<dbReference type="InterPro" id="IPR036300">
    <property type="entry name" value="MIR_dom_sf"/>
</dbReference>
<dbReference type="PANTHER" id="PTHR10050">
    <property type="entry name" value="DOLICHYL-PHOSPHATE-MANNOSE--PROTEIN MANNOSYLTRANSFERASE"/>
    <property type="match status" value="1"/>
</dbReference>
<sequence length="785" mass="89568">MMTDTAVRKRHTGPVQSKKPVAVKEEEDLKKVNAANTSFRLLLEFEQTHLTVSPFRQANTLRASKEQTYAQLTVLFSVFRFDEVHFGKFLGHYLKRAYFFDVHPPLAKLTLTAAGKLIGYDGHFDFASIGDNYIENRVPHVFLRSVPATFGALCVPIVYLIMRDSGYNYLTCLFTTTMYLFDNALVGQSRLILLDSQLIFYMLCTIYSYVRFSKARHQEFSAEWYTWLLATGVSMAMTLSVKMVGLFIVAAVGLATISDLWNLMDVRRGLELTHVAKHFYARAVALIVIPTFVYLFWFWIHFSILDTSGPGDNFMSAAFQATLKGNPLTEQAIKIYYNDSITIQHRDTENFLFSWDKTYPLRYDDGRISSKGYQVSANSDANDEGNIWQVLQTGDEITGQLTAVRHGDIIQLRHVKTDRLLMTHDVASPLLPTNTEFTTAEEGDEEKYEDTLFELRFDVLDLGRQWQSQMIHFQLIHVPTGVSMFSQTKKWPEWGGYKHDLNGNKKIIDRANRWIVKDVIGREPGEDKNEDESKVDSMSFLQKFLELQSKMLSENNKLVAEHPYMSAPISWLVPTKGISYWHSPVSKSQIYLSGNVVGWVLGLACIAIYCGIGLADIVAQRRGFDLIDEPVRRRFQYSGGFLALLYALHYLPFYVMGRALFLHHYLPAVTILYMLMGAVFEFMFIDGTTSPASSLVRNESEMKNHKPKVAPHITTMRSVLTKTSYIAAAVIVIAQIGFFIWMVPLTYGTSMSSEMVKLHQIFGWELHFGKGTFLFKWPPLSHNTC</sequence>
<keyword evidence="10 14" id="KW-1133">Transmembrane helix</keyword>
<keyword evidence="5 14" id="KW-0328">Glycosyltransferase</keyword>
<dbReference type="SMART" id="SM00472">
    <property type="entry name" value="MIR"/>
    <property type="match status" value="3"/>
</dbReference>
<feature type="transmembrane region" description="Helical" evidence="14">
    <location>
        <begin position="225"/>
        <end position="258"/>
    </location>
</feature>
<dbReference type="GO" id="GO:0005789">
    <property type="term" value="C:endoplasmic reticulum membrane"/>
    <property type="evidence" value="ECO:0007669"/>
    <property type="project" value="UniProtKB-SubCell"/>
</dbReference>
<feature type="domain" description="MIR" evidence="16">
    <location>
        <begin position="401"/>
        <end position="458"/>
    </location>
</feature>
<evidence type="ECO:0000313" key="17">
    <source>
        <dbReference type="EMBL" id="KAG2188892.1"/>
    </source>
</evidence>